<dbReference type="Gene3D" id="1.20.120.910">
    <property type="entry name" value="DksA, coiled-coil domain"/>
    <property type="match status" value="1"/>
</dbReference>
<evidence type="ECO:0000313" key="7">
    <source>
        <dbReference type="Proteomes" id="UP000177382"/>
    </source>
</evidence>
<proteinExistence type="predicted"/>
<evidence type="ECO:0000256" key="1">
    <source>
        <dbReference type="ARBA" id="ARBA00022723"/>
    </source>
</evidence>
<dbReference type="SUPFAM" id="SSF57716">
    <property type="entry name" value="Glucocorticoid receptor-like (DNA-binding domain)"/>
    <property type="match status" value="1"/>
</dbReference>
<comment type="caution">
    <text evidence="6">The sequence shown here is derived from an EMBL/GenBank/DDBJ whole genome shotgun (WGS) entry which is preliminary data.</text>
</comment>
<dbReference type="PROSITE" id="PS51128">
    <property type="entry name" value="ZF_DKSA_2"/>
    <property type="match status" value="1"/>
</dbReference>
<keyword evidence="3" id="KW-0862">Zinc</keyword>
<evidence type="ECO:0000313" key="6">
    <source>
        <dbReference type="EMBL" id="OGM15342.1"/>
    </source>
</evidence>
<accession>A0A1F7XJW0</accession>
<gene>
    <name evidence="6" type="ORF">A2V97_01795</name>
</gene>
<dbReference type="GO" id="GO:0008270">
    <property type="term" value="F:zinc ion binding"/>
    <property type="evidence" value="ECO:0007669"/>
    <property type="project" value="UniProtKB-KW"/>
</dbReference>
<dbReference type="AlphaFoldDB" id="A0A1F7XJW0"/>
<evidence type="ECO:0000256" key="4">
    <source>
        <dbReference type="PROSITE-ProRule" id="PRU00510"/>
    </source>
</evidence>
<evidence type="ECO:0000259" key="5">
    <source>
        <dbReference type="Pfam" id="PF01258"/>
    </source>
</evidence>
<name>A0A1F7XJW0_9BACT</name>
<evidence type="ECO:0000256" key="2">
    <source>
        <dbReference type="ARBA" id="ARBA00022771"/>
    </source>
</evidence>
<feature type="domain" description="Zinc finger DksA/TraR C4-type" evidence="5">
    <location>
        <begin position="99"/>
        <end position="127"/>
    </location>
</feature>
<keyword evidence="1" id="KW-0479">Metal-binding</keyword>
<sequence length="135" mass="15205">MTNKKSKNKKTTDGVMRFPANVVSPVAHFLRDRLRMLRARKKVIEKEDPFKDTARLIDNASPDADAAEQFGHARVSAVRSQITRSIIQTRKALSRVKIGKYGICEDCGRMIDTDRLVIYPEATLCAEDAAKREGK</sequence>
<dbReference type="EMBL" id="MGFX01000006">
    <property type="protein sequence ID" value="OGM15342.1"/>
    <property type="molecule type" value="Genomic_DNA"/>
</dbReference>
<dbReference type="Pfam" id="PF01258">
    <property type="entry name" value="zf-dskA_traR"/>
    <property type="match status" value="1"/>
</dbReference>
<protein>
    <recommendedName>
        <fullName evidence="5">Zinc finger DksA/TraR C4-type domain-containing protein</fullName>
    </recommendedName>
</protein>
<organism evidence="6 7">
    <name type="scientific">Candidatus Woesebacteria bacterium RBG_16_42_24</name>
    <dbReference type="NCBI Taxonomy" id="1802485"/>
    <lineage>
        <taxon>Bacteria</taxon>
        <taxon>Candidatus Woeseibacteriota</taxon>
    </lineage>
</organism>
<reference evidence="6 7" key="1">
    <citation type="journal article" date="2016" name="Nat. Commun.">
        <title>Thousands of microbial genomes shed light on interconnected biogeochemical processes in an aquifer system.</title>
        <authorList>
            <person name="Anantharaman K."/>
            <person name="Brown C.T."/>
            <person name="Hug L.A."/>
            <person name="Sharon I."/>
            <person name="Castelle C.J."/>
            <person name="Probst A.J."/>
            <person name="Thomas B.C."/>
            <person name="Singh A."/>
            <person name="Wilkins M.J."/>
            <person name="Karaoz U."/>
            <person name="Brodie E.L."/>
            <person name="Williams K.H."/>
            <person name="Hubbard S.S."/>
            <person name="Banfield J.F."/>
        </authorList>
    </citation>
    <scope>NUCLEOTIDE SEQUENCE [LARGE SCALE GENOMIC DNA]</scope>
</reference>
<evidence type="ECO:0000256" key="3">
    <source>
        <dbReference type="ARBA" id="ARBA00022833"/>
    </source>
</evidence>
<dbReference type="PANTHER" id="PTHR33823:SF2">
    <property type="entry name" value="RNA POLYMERASE-BINDING TRANSCRIPTION FACTOR DKSA"/>
    <property type="match status" value="1"/>
</dbReference>
<dbReference type="InterPro" id="IPR000962">
    <property type="entry name" value="Znf_DskA_TraR"/>
</dbReference>
<dbReference type="STRING" id="1802485.A2V97_01795"/>
<keyword evidence="2" id="KW-0863">Zinc-finger</keyword>
<dbReference type="PANTHER" id="PTHR33823">
    <property type="entry name" value="RNA POLYMERASE-BINDING TRANSCRIPTION FACTOR DKSA-RELATED"/>
    <property type="match status" value="1"/>
</dbReference>
<feature type="zinc finger region" description="dksA C4-type" evidence="4">
    <location>
        <begin position="104"/>
        <end position="128"/>
    </location>
</feature>
<dbReference type="Proteomes" id="UP000177382">
    <property type="component" value="Unassembled WGS sequence"/>
</dbReference>